<dbReference type="InterPro" id="IPR027417">
    <property type="entry name" value="P-loop_NTPase"/>
</dbReference>
<dbReference type="InterPro" id="IPR003593">
    <property type="entry name" value="AAA+_ATPase"/>
</dbReference>
<evidence type="ECO:0000256" key="1">
    <source>
        <dbReference type="ARBA" id="ARBA00022448"/>
    </source>
</evidence>
<evidence type="ECO:0000256" key="3">
    <source>
        <dbReference type="ARBA" id="ARBA00022840"/>
    </source>
</evidence>
<dbReference type="STRING" id="926567.TheveDRAFT_0363"/>
<dbReference type="EMBL" id="CM001377">
    <property type="protein sequence ID" value="EHM09532.1"/>
    <property type="molecule type" value="Genomic_DNA"/>
</dbReference>
<name>H0UPB9_9BACT</name>
<dbReference type="Proteomes" id="UP000005730">
    <property type="component" value="Chromosome"/>
</dbReference>
<dbReference type="Gene3D" id="3.40.50.300">
    <property type="entry name" value="P-loop containing nucleotide triphosphate hydrolases"/>
    <property type="match status" value="1"/>
</dbReference>
<dbReference type="Pfam" id="PF00005">
    <property type="entry name" value="ABC_tran"/>
    <property type="match status" value="1"/>
</dbReference>
<evidence type="ECO:0000313" key="5">
    <source>
        <dbReference type="EMBL" id="EHM09532.1"/>
    </source>
</evidence>
<dbReference type="GO" id="GO:0005524">
    <property type="term" value="F:ATP binding"/>
    <property type="evidence" value="ECO:0007669"/>
    <property type="project" value="UniProtKB-KW"/>
</dbReference>
<evidence type="ECO:0000256" key="2">
    <source>
        <dbReference type="ARBA" id="ARBA00022741"/>
    </source>
</evidence>
<evidence type="ECO:0000313" key="6">
    <source>
        <dbReference type="Proteomes" id="UP000005730"/>
    </source>
</evidence>
<dbReference type="SUPFAM" id="SSF52540">
    <property type="entry name" value="P-loop containing nucleoside triphosphate hydrolases"/>
    <property type="match status" value="1"/>
</dbReference>
<dbReference type="SMART" id="SM00382">
    <property type="entry name" value="AAA"/>
    <property type="match status" value="1"/>
</dbReference>
<dbReference type="AlphaFoldDB" id="H0UPB9"/>
<feature type="domain" description="ABC transporter" evidence="4">
    <location>
        <begin position="5"/>
        <end position="248"/>
    </location>
</feature>
<dbReference type="GO" id="GO:0015188">
    <property type="term" value="F:L-isoleucine transmembrane transporter activity"/>
    <property type="evidence" value="ECO:0007669"/>
    <property type="project" value="TreeGrafter"/>
</dbReference>
<dbReference type="GO" id="GO:0005304">
    <property type="term" value="F:L-valine transmembrane transporter activity"/>
    <property type="evidence" value="ECO:0007669"/>
    <property type="project" value="TreeGrafter"/>
</dbReference>
<keyword evidence="3" id="KW-0067">ATP-binding</keyword>
<dbReference type="GO" id="GO:0015808">
    <property type="term" value="P:L-alanine transport"/>
    <property type="evidence" value="ECO:0007669"/>
    <property type="project" value="TreeGrafter"/>
</dbReference>
<dbReference type="CDD" id="cd03219">
    <property type="entry name" value="ABC_Mj1267_LivG_branched"/>
    <property type="match status" value="1"/>
</dbReference>
<sequence length="255" mass="27318">MDAILEVKDLSINFGGLKAVDSVSFSMARGEIMGLLGPNGAGKTTCFNMISGVLKPTGGAIYFDGKRTDGLPPHKMAELGVGRTFQIVRPFGALSVLENVCVALGGWRYRGSPIKAMGFSMGREVLEEARGILDKVGLLPLADTRASLLPIGNLRRLEIGRALALKPKLLLLDECFSGLRHEEIERIEQLVRSIRESGVSVLLIEHNMKVAMGLSDRVVVLDHGKKLAEGLPREVASDPAVVEAYLGKGVSSLAS</sequence>
<dbReference type="PROSITE" id="PS50893">
    <property type="entry name" value="ABC_TRANSPORTER_2"/>
    <property type="match status" value="1"/>
</dbReference>
<dbReference type="Pfam" id="PF12399">
    <property type="entry name" value="BCA_ABC_TP_C"/>
    <property type="match status" value="1"/>
</dbReference>
<dbReference type="InterPro" id="IPR003439">
    <property type="entry name" value="ABC_transporter-like_ATP-bd"/>
</dbReference>
<dbReference type="RefSeq" id="WP_006583026.1">
    <property type="nucleotide sequence ID" value="NZ_CM001377.1"/>
</dbReference>
<gene>
    <name evidence="5" type="ORF">TheveDRAFT_0363</name>
</gene>
<keyword evidence="2" id="KW-0547">Nucleotide-binding</keyword>
<dbReference type="GO" id="GO:1903805">
    <property type="term" value="P:L-valine import across plasma membrane"/>
    <property type="evidence" value="ECO:0007669"/>
    <property type="project" value="TreeGrafter"/>
</dbReference>
<dbReference type="PANTHER" id="PTHR45772">
    <property type="entry name" value="CONSERVED COMPONENT OF ABC TRANSPORTER FOR NATURAL AMINO ACIDS-RELATED"/>
    <property type="match status" value="1"/>
</dbReference>
<dbReference type="GO" id="GO:1903806">
    <property type="term" value="P:L-isoleucine import across plasma membrane"/>
    <property type="evidence" value="ECO:0007669"/>
    <property type="project" value="TreeGrafter"/>
</dbReference>
<dbReference type="GO" id="GO:0015192">
    <property type="term" value="F:L-phenylalanine transmembrane transporter activity"/>
    <property type="evidence" value="ECO:0007669"/>
    <property type="project" value="TreeGrafter"/>
</dbReference>
<dbReference type="eggNOG" id="COG0411">
    <property type="taxonomic scope" value="Bacteria"/>
</dbReference>
<proteinExistence type="predicted"/>
<keyword evidence="1" id="KW-0813">Transport</keyword>
<keyword evidence="6" id="KW-1185">Reference proteome</keyword>
<accession>H0UPB9</accession>
<dbReference type="InterPro" id="IPR032823">
    <property type="entry name" value="BCA_ABC_TP_C"/>
</dbReference>
<reference evidence="5 6" key="1">
    <citation type="submission" date="2011-10" db="EMBL/GenBank/DDBJ databases">
        <title>The Noncontiguous Finished genome of Thermanaerovibrio velox DSM 12556.</title>
        <authorList>
            <consortium name="US DOE Joint Genome Institute (JGI-PGF)"/>
            <person name="Lucas S."/>
            <person name="Copeland A."/>
            <person name="Lapidus A."/>
            <person name="Glavina del Rio T."/>
            <person name="Dalin E."/>
            <person name="Tice H."/>
            <person name="Bruce D."/>
            <person name="Goodwin L."/>
            <person name="Pitluck S."/>
            <person name="Peters L."/>
            <person name="Mikhailova N."/>
            <person name="Teshima H."/>
            <person name="Kyrpides N."/>
            <person name="Mavromatis K."/>
            <person name="Ivanova N."/>
            <person name="Markowitz V."/>
            <person name="Cheng J.-F."/>
            <person name="Hugenholtz P."/>
            <person name="Woyke T."/>
            <person name="Wu D."/>
            <person name="Spring S."/>
            <person name="Brambilla E.-M."/>
            <person name="Klenk H.-P."/>
            <person name="Eisen J.A."/>
        </authorList>
    </citation>
    <scope>NUCLEOTIDE SEQUENCE [LARGE SCALE GENOMIC DNA]</scope>
    <source>
        <strain evidence="5 6">DSM 12556</strain>
    </source>
</reference>
<dbReference type="FunFam" id="3.40.50.300:FF:000421">
    <property type="entry name" value="Branched-chain amino acid ABC transporter ATP-binding protein"/>
    <property type="match status" value="1"/>
</dbReference>
<dbReference type="OrthoDB" id="9805514at2"/>
<dbReference type="InterPro" id="IPR051120">
    <property type="entry name" value="ABC_AA/LPS_Transport"/>
</dbReference>
<evidence type="ECO:0000259" key="4">
    <source>
        <dbReference type="PROSITE" id="PS50893"/>
    </source>
</evidence>
<organism evidence="5 6">
    <name type="scientific">Thermanaerovibrio velox DSM 12556</name>
    <dbReference type="NCBI Taxonomy" id="926567"/>
    <lineage>
        <taxon>Bacteria</taxon>
        <taxon>Thermotogati</taxon>
        <taxon>Synergistota</taxon>
        <taxon>Synergistia</taxon>
        <taxon>Synergistales</taxon>
        <taxon>Synergistaceae</taxon>
        <taxon>Thermanaerovibrio</taxon>
    </lineage>
</organism>
<dbReference type="GO" id="GO:0042941">
    <property type="term" value="P:D-alanine transmembrane transport"/>
    <property type="evidence" value="ECO:0007669"/>
    <property type="project" value="TreeGrafter"/>
</dbReference>
<protein>
    <submittedName>
        <fullName evidence="5">ABC-type branched-chain amino acid transport system, ATPase component</fullName>
    </submittedName>
</protein>
<dbReference type="PANTHER" id="PTHR45772:SF7">
    <property type="entry name" value="AMINO ACID ABC TRANSPORTER ATP-BINDING PROTEIN"/>
    <property type="match status" value="1"/>
</dbReference>
<dbReference type="GO" id="GO:0005886">
    <property type="term" value="C:plasma membrane"/>
    <property type="evidence" value="ECO:0007669"/>
    <property type="project" value="TreeGrafter"/>
</dbReference>
<dbReference type="HOGENOM" id="CLU_000604_1_2_0"/>
<dbReference type="GO" id="GO:0016887">
    <property type="term" value="F:ATP hydrolysis activity"/>
    <property type="evidence" value="ECO:0007669"/>
    <property type="project" value="InterPro"/>
</dbReference>